<feature type="region of interest" description="Disordered" evidence="1">
    <location>
        <begin position="1"/>
        <end position="44"/>
    </location>
</feature>
<dbReference type="Proteomes" id="UP000464593">
    <property type="component" value="Chromosome"/>
</dbReference>
<evidence type="ECO:0000313" key="2">
    <source>
        <dbReference type="EMBL" id="QHB26924.1"/>
    </source>
</evidence>
<dbReference type="GO" id="GO:0016740">
    <property type="term" value="F:transferase activity"/>
    <property type="evidence" value="ECO:0007669"/>
    <property type="project" value="UniProtKB-KW"/>
</dbReference>
<organism evidence="2 3">
    <name type="scientific">Pseudomonas monteilii</name>
    <dbReference type="NCBI Taxonomy" id="76759"/>
    <lineage>
        <taxon>Bacteria</taxon>
        <taxon>Pseudomonadati</taxon>
        <taxon>Pseudomonadota</taxon>
        <taxon>Gammaproteobacteria</taxon>
        <taxon>Pseudomonadales</taxon>
        <taxon>Pseudomonadaceae</taxon>
        <taxon>Pseudomonas</taxon>
    </lineage>
</organism>
<name>A0AAE6RAB1_9PSED</name>
<dbReference type="EMBL" id="CP040324">
    <property type="protein sequence ID" value="QHB26924.1"/>
    <property type="molecule type" value="Genomic_DNA"/>
</dbReference>
<evidence type="ECO:0000313" key="3">
    <source>
        <dbReference type="Proteomes" id="UP000464593"/>
    </source>
</evidence>
<protein>
    <submittedName>
        <fullName evidence="2">Glycosyl transferase family 1</fullName>
    </submittedName>
</protein>
<accession>A0AAE6RAB1</accession>
<dbReference type="AlphaFoldDB" id="A0AAE6RAB1"/>
<evidence type="ECO:0000256" key="1">
    <source>
        <dbReference type="SAM" id="MobiDB-lite"/>
    </source>
</evidence>
<gene>
    <name evidence="2" type="ORF">TCK1_1578</name>
</gene>
<proteinExistence type="predicted"/>
<sequence length="68" mass="7219">MYQPPHAARWARSMENTAEAEPGSRLSSPATASTDNATMMNGWPMPRTTVDGMITLSALSALRLAPSG</sequence>
<keyword evidence="2" id="KW-0808">Transferase</keyword>
<feature type="compositionally biased region" description="Polar residues" evidence="1">
    <location>
        <begin position="25"/>
        <end position="39"/>
    </location>
</feature>
<reference evidence="2 3" key="1">
    <citation type="submission" date="2019-05" db="EMBL/GenBank/DDBJ databases">
        <title>Complete genome sequence of Pseudomonas Pseudomonas resinovorans.</title>
        <authorList>
            <person name="Chen H.-P."/>
        </authorList>
    </citation>
    <scope>NUCLEOTIDE SEQUENCE [LARGE SCALE GENOMIC DNA]</scope>
    <source>
        <strain evidence="2 3">TCU-CK1</strain>
    </source>
</reference>